<name>A0ABM8A390_STRNI</name>
<gene>
    <name evidence="2" type="ORF">HEK616_65710</name>
</gene>
<accession>A0ABM8A390</accession>
<organism evidence="2 3">
    <name type="scientific">Streptomyces nigrescens</name>
    <dbReference type="NCBI Taxonomy" id="1920"/>
    <lineage>
        <taxon>Bacteria</taxon>
        <taxon>Bacillati</taxon>
        <taxon>Actinomycetota</taxon>
        <taxon>Actinomycetes</taxon>
        <taxon>Kitasatosporales</taxon>
        <taxon>Streptomycetaceae</taxon>
        <taxon>Streptomyces</taxon>
    </lineage>
</organism>
<protein>
    <submittedName>
        <fullName evidence="2">Uncharacterized protein</fullName>
    </submittedName>
</protein>
<proteinExistence type="predicted"/>
<keyword evidence="3" id="KW-1185">Reference proteome</keyword>
<reference evidence="2" key="1">
    <citation type="submission" date="2022-06" db="EMBL/GenBank/DDBJ databases">
        <title>Complete genome sequence of Streptomyces nigrescens HEK616.</title>
        <authorList>
            <person name="Asamizu S."/>
            <person name="Onaka H."/>
        </authorList>
    </citation>
    <scope>NUCLEOTIDE SEQUENCE</scope>
    <source>
        <strain evidence="2">HEK616</strain>
    </source>
</reference>
<evidence type="ECO:0000313" key="2">
    <source>
        <dbReference type="EMBL" id="BDM73084.1"/>
    </source>
</evidence>
<evidence type="ECO:0000313" key="3">
    <source>
        <dbReference type="Proteomes" id="UP001059597"/>
    </source>
</evidence>
<sequence>MNANQQHLLDAYRAARRGETTPPLPGAHTVRTVREIRWWRRLRRAALGTSGAERDAGRGTGRNAAGAGRGTPSAGRGAGVGEWRGREAGVG</sequence>
<feature type="region of interest" description="Disordered" evidence="1">
    <location>
        <begin position="48"/>
        <end position="91"/>
    </location>
</feature>
<evidence type="ECO:0000256" key="1">
    <source>
        <dbReference type="SAM" id="MobiDB-lite"/>
    </source>
</evidence>
<dbReference type="Proteomes" id="UP001059597">
    <property type="component" value="Chromosome"/>
</dbReference>
<dbReference type="EMBL" id="AP026073">
    <property type="protein sequence ID" value="BDM73084.1"/>
    <property type="molecule type" value="Genomic_DNA"/>
</dbReference>